<keyword evidence="3" id="KW-1185">Reference proteome</keyword>
<protein>
    <submittedName>
        <fullName evidence="2">Uncharacterized protein</fullName>
    </submittedName>
</protein>
<proteinExistence type="predicted"/>
<name>A0A835ZDC0_9STRA</name>
<evidence type="ECO:0000313" key="2">
    <source>
        <dbReference type="EMBL" id="KAG5190072.1"/>
    </source>
</evidence>
<feature type="region of interest" description="Disordered" evidence="1">
    <location>
        <begin position="197"/>
        <end position="226"/>
    </location>
</feature>
<accession>A0A835ZDC0</accession>
<dbReference type="EMBL" id="JAFCMP010000039">
    <property type="protein sequence ID" value="KAG5190072.1"/>
    <property type="molecule type" value="Genomic_DNA"/>
</dbReference>
<organism evidence="2 3">
    <name type="scientific">Tribonema minus</name>
    <dbReference type="NCBI Taxonomy" id="303371"/>
    <lineage>
        <taxon>Eukaryota</taxon>
        <taxon>Sar</taxon>
        <taxon>Stramenopiles</taxon>
        <taxon>Ochrophyta</taxon>
        <taxon>PX clade</taxon>
        <taxon>Xanthophyceae</taxon>
        <taxon>Tribonematales</taxon>
        <taxon>Tribonemataceae</taxon>
        <taxon>Tribonema</taxon>
    </lineage>
</organism>
<feature type="compositionally biased region" description="Low complexity" evidence="1">
    <location>
        <begin position="197"/>
        <end position="206"/>
    </location>
</feature>
<sequence length="289" mass="31093">MAELMPTRDPTALTGMVIVQTSRLIESVAVTIVKMLMRNRDHTVYCSVQSNAMDMLAGTVEGAAIGGRNWQSPLGLTCRSIDARVGTLTVDPQGLLRRQLRLARPALGTAMIEFNEADFENLLVHPAVRCAPLGGGGGRAFHFARGDCAIDAAARTVTMAGTLDGAHARVQLRRDAGEGALAARVLRQELAAAASPARRPVEAVAQRRQRAQQRGERPLQQQQGEQAAAAERALAAGVARYFQGLTIDLDGVSLRYADMEFGRDAQEDTVKLKLNVVIDRAPDVGKARF</sequence>
<evidence type="ECO:0000256" key="1">
    <source>
        <dbReference type="SAM" id="MobiDB-lite"/>
    </source>
</evidence>
<comment type="caution">
    <text evidence="2">The sequence shown here is derived from an EMBL/GenBank/DDBJ whole genome shotgun (WGS) entry which is preliminary data.</text>
</comment>
<evidence type="ECO:0000313" key="3">
    <source>
        <dbReference type="Proteomes" id="UP000664859"/>
    </source>
</evidence>
<dbReference type="OrthoDB" id="43632at2759"/>
<dbReference type="Proteomes" id="UP000664859">
    <property type="component" value="Unassembled WGS sequence"/>
</dbReference>
<gene>
    <name evidence="2" type="ORF">JKP88DRAFT_352812</name>
</gene>
<reference evidence="2" key="1">
    <citation type="submission" date="2021-02" db="EMBL/GenBank/DDBJ databases">
        <title>First Annotated Genome of the Yellow-green Alga Tribonema minus.</title>
        <authorList>
            <person name="Mahan K.M."/>
        </authorList>
    </citation>
    <scope>NUCLEOTIDE SEQUENCE</scope>
    <source>
        <strain evidence="2">UTEX B ZZ1240</strain>
    </source>
</reference>
<dbReference type="AlphaFoldDB" id="A0A835ZDC0"/>